<dbReference type="GO" id="GO:0030791">
    <property type="term" value="F:arsenite methyltransferase activity"/>
    <property type="evidence" value="ECO:0007669"/>
    <property type="project" value="UniProtKB-EC"/>
</dbReference>
<gene>
    <name evidence="10 12" type="ORF">P152DRAFT_391424</name>
</gene>
<evidence type="ECO:0000256" key="4">
    <source>
        <dbReference type="ARBA" id="ARBA00034521"/>
    </source>
</evidence>
<dbReference type="PANTHER" id="PTHR43675:SF8">
    <property type="entry name" value="ARSENITE METHYLTRANSFERASE"/>
    <property type="match status" value="1"/>
</dbReference>
<dbReference type="Proteomes" id="UP000504638">
    <property type="component" value="Unplaced"/>
</dbReference>
<comment type="similarity">
    <text evidence="3">Belongs to the methyltransferase superfamily. Arsenite methyltransferase family.</text>
</comment>
<keyword evidence="1 10" id="KW-0808">Transferase</keyword>
<name>A0A6G1G9Y9_9PEZI</name>
<dbReference type="RefSeq" id="XP_033536528.1">
    <property type="nucleotide sequence ID" value="XM_033676097.1"/>
</dbReference>
<evidence type="ECO:0000313" key="11">
    <source>
        <dbReference type="Proteomes" id="UP000504638"/>
    </source>
</evidence>
<dbReference type="CDD" id="cd02440">
    <property type="entry name" value="AdoMet_MTases"/>
    <property type="match status" value="1"/>
</dbReference>
<protein>
    <recommendedName>
        <fullName evidence="5">Arsenite methyltransferase</fullName>
        <ecNumber evidence="4">2.1.1.137</ecNumber>
    </recommendedName>
</protein>
<proteinExistence type="inferred from homology"/>
<dbReference type="Pfam" id="PF13847">
    <property type="entry name" value="Methyltransf_31"/>
    <property type="match status" value="1"/>
</dbReference>
<evidence type="ECO:0000256" key="8">
    <source>
        <dbReference type="ARBA" id="ARBA00048428"/>
    </source>
</evidence>
<accession>A0A6G1G9Y9</accession>
<keyword evidence="2" id="KW-0949">S-adenosyl-L-methionine</keyword>
<keyword evidence="10" id="KW-0489">Methyltransferase</keyword>
<comment type="catalytic activity">
    <reaction evidence="7">
        <text>arsenic triglutathione + 2 [thioredoxin]-dithiol + 2 S-adenosyl-L-methionine + H2O = dimethylarsinous acid + 2 [thioredoxin]-disulfide + 3 glutathione + 2 S-adenosyl-L-homocysteine + 2 H(+)</text>
        <dbReference type="Rhea" id="RHEA:69464"/>
        <dbReference type="Rhea" id="RHEA-COMP:10698"/>
        <dbReference type="Rhea" id="RHEA-COMP:10700"/>
        <dbReference type="ChEBI" id="CHEBI:15377"/>
        <dbReference type="ChEBI" id="CHEBI:15378"/>
        <dbReference type="ChEBI" id="CHEBI:23808"/>
        <dbReference type="ChEBI" id="CHEBI:29950"/>
        <dbReference type="ChEBI" id="CHEBI:50058"/>
        <dbReference type="ChEBI" id="CHEBI:57856"/>
        <dbReference type="ChEBI" id="CHEBI:57925"/>
        <dbReference type="ChEBI" id="CHEBI:59789"/>
        <dbReference type="ChEBI" id="CHEBI:183640"/>
        <dbReference type="EC" id="2.1.1.137"/>
    </reaction>
</comment>
<evidence type="ECO:0000256" key="3">
    <source>
        <dbReference type="ARBA" id="ARBA00034487"/>
    </source>
</evidence>
<evidence type="ECO:0000256" key="7">
    <source>
        <dbReference type="ARBA" id="ARBA00047943"/>
    </source>
</evidence>
<dbReference type="GO" id="GO:0032259">
    <property type="term" value="P:methylation"/>
    <property type="evidence" value="ECO:0007669"/>
    <property type="project" value="UniProtKB-KW"/>
</dbReference>
<dbReference type="Gene3D" id="3.40.50.150">
    <property type="entry name" value="Vaccinia Virus protein VP39"/>
    <property type="match status" value="1"/>
</dbReference>
<dbReference type="PANTHER" id="PTHR43675">
    <property type="entry name" value="ARSENITE METHYLTRANSFERASE"/>
    <property type="match status" value="1"/>
</dbReference>
<feature type="domain" description="Methyltransferase" evidence="9">
    <location>
        <begin position="64"/>
        <end position="212"/>
    </location>
</feature>
<evidence type="ECO:0000256" key="1">
    <source>
        <dbReference type="ARBA" id="ARBA00022679"/>
    </source>
</evidence>
<organism evidence="10">
    <name type="scientific">Eremomyces bilateralis CBS 781.70</name>
    <dbReference type="NCBI Taxonomy" id="1392243"/>
    <lineage>
        <taxon>Eukaryota</taxon>
        <taxon>Fungi</taxon>
        <taxon>Dikarya</taxon>
        <taxon>Ascomycota</taxon>
        <taxon>Pezizomycotina</taxon>
        <taxon>Dothideomycetes</taxon>
        <taxon>Dothideomycetes incertae sedis</taxon>
        <taxon>Eremomycetales</taxon>
        <taxon>Eremomycetaceae</taxon>
        <taxon>Eremomyces</taxon>
    </lineage>
</organism>
<evidence type="ECO:0000313" key="10">
    <source>
        <dbReference type="EMBL" id="KAF1814897.1"/>
    </source>
</evidence>
<reference evidence="10 12" key="1">
    <citation type="submission" date="2020-01" db="EMBL/GenBank/DDBJ databases">
        <authorList>
            <consortium name="DOE Joint Genome Institute"/>
            <person name="Haridas S."/>
            <person name="Albert R."/>
            <person name="Binder M."/>
            <person name="Bloem J."/>
            <person name="Labutti K."/>
            <person name="Salamov A."/>
            <person name="Andreopoulos B."/>
            <person name="Baker S.E."/>
            <person name="Barry K."/>
            <person name="Bills G."/>
            <person name="Bluhm B.H."/>
            <person name="Cannon C."/>
            <person name="Castanera R."/>
            <person name="Culley D.E."/>
            <person name="Daum C."/>
            <person name="Ezra D."/>
            <person name="Gonzalez J.B."/>
            <person name="Henrissat B."/>
            <person name="Kuo A."/>
            <person name="Liang C."/>
            <person name="Lipzen A."/>
            <person name="Lutzoni F."/>
            <person name="Magnuson J."/>
            <person name="Mondo S."/>
            <person name="Nolan M."/>
            <person name="Ohm R."/>
            <person name="Pangilinan J."/>
            <person name="Park H.-J."/>
            <person name="Ramirez L."/>
            <person name="Alfaro M."/>
            <person name="Sun H."/>
            <person name="Tritt A."/>
            <person name="Yoshinaga Y."/>
            <person name="Zwiers L.-H."/>
            <person name="Turgeon B.G."/>
            <person name="Goodwin S.B."/>
            <person name="Spatafora J.W."/>
            <person name="Crous P.W."/>
            <person name="Grigoriev I.V."/>
        </authorList>
    </citation>
    <scope>NUCLEOTIDE SEQUENCE</scope>
    <source>
        <strain evidence="10 12">CBS 781.70</strain>
    </source>
</reference>
<evidence type="ECO:0000259" key="9">
    <source>
        <dbReference type="Pfam" id="PF13847"/>
    </source>
</evidence>
<sequence>MDATNLYNQVQSHYGSLATGGQSSKYGHSVAVAFGYSEEELSNVPEDAQMGLCCGNAITMAALKEGETVVDFGCGAGFDVFLAAKRVGPTGRVIGVDRNKDMLARAHRNKETAKATNVEFVESPIVKIDTGSSEADCIISNCVVNLVPEEEKQLVFNEMHRILKPGGRVAVSDILAKKELPEQLKKDMALYVGCISGASQVQDYEKYLKTAGFSAPDILLVDSKSDLNVYTTTGEDGTAGSEQPNIPCCGPAKAETSFVESVVKNVDFNEWAGSFKIYAVKGQQ</sequence>
<comment type="catalytic activity">
    <reaction evidence="6">
        <text>arsenic triglutathione + [thioredoxin]-dithiol + S-adenosyl-L-methionine + 2 H2O = methylarsonous acid + [thioredoxin]-disulfide + 3 glutathione + S-adenosyl-L-homocysteine + H(+)</text>
        <dbReference type="Rhea" id="RHEA:69460"/>
        <dbReference type="Rhea" id="RHEA-COMP:10698"/>
        <dbReference type="Rhea" id="RHEA-COMP:10700"/>
        <dbReference type="ChEBI" id="CHEBI:15377"/>
        <dbReference type="ChEBI" id="CHEBI:15378"/>
        <dbReference type="ChEBI" id="CHEBI:17826"/>
        <dbReference type="ChEBI" id="CHEBI:29950"/>
        <dbReference type="ChEBI" id="CHEBI:50058"/>
        <dbReference type="ChEBI" id="CHEBI:57856"/>
        <dbReference type="ChEBI" id="CHEBI:57925"/>
        <dbReference type="ChEBI" id="CHEBI:59789"/>
        <dbReference type="ChEBI" id="CHEBI:183640"/>
        <dbReference type="EC" id="2.1.1.137"/>
    </reaction>
</comment>
<evidence type="ECO:0000256" key="6">
    <source>
        <dbReference type="ARBA" id="ARBA00047941"/>
    </source>
</evidence>
<dbReference type="GeneID" id="54416667"/>
<dbReference type="EC" id="2.1.1.137" evidence="4"/>
<reference evidence="12" key="2">
    <citation type="submission" date="2020-04" db="EMBL/GenBank/DDBJ databases">
        <authorList>
            <consortium name="NCBI Genome Project"/>
        </authorList>
    </citation>
    <scope>NUCLEOTIDE SEQUENCE</scope>
    <source>
        <strain evidence="12">CBS 781.70</strain>
    </source>
</reference>
<dbReference type="OrthoDB" id="66144at2759"/>
<reference evidence="12" key="3">
    <citation type="submission" date="2025-04" db="UniProtKB">
        <authorList>
            <consortium name="RefSeq"/>
        </authorList>
    </citation>
    <scope>IDENTIFICATION</scope>
    <source>
        <strain evidence="12">CBS 781.70</strain>
    </source>
</reference>
<evidence type="ECO:0000256" key="2">
    <source>
        <dbReference type="ARBA" id="ARBA00022691"/>
    </source>
</evidence>
<keyword evidence="11" id="KW-1185">Reference proteome</keyword>
<dbReference type="SUPFAM" id="SSF53335">
    <property type="entry name" value="S-adenosyl-L-methionine-dependent methyltransferases"/>
    <property type="match status" value="1"/>
</dbReference>
<dbReference type="AlphaFoldDB" id="A0A6G1G9Y9"/>
<evidence type="ECO:0000313" key="12">
    <source>
        <dbReference type="RefSeq" id="XP_033536528.1"/>
    </source>
</evidence>
<dbReference type="InterPro" id="IPR029063">
    <property type="entry name" value="SAM-dependent_MTases_sf"/>
</dbReference>
<dbReference type="InterPro" id="IPR026669">
    <property type="entry name" value="Arsenite_MeTrfase-like"/>
</dbReference>
<evidence type="ECO:0000256" key="5">
    <source>
        <dbReference type="ARBA" id="ARBA00034545"/>
    </source>
</evidence>
<dbReference type="EMBL" id="ML975152">
    <property type="protein sequence ID" value="KAF1814897.1"/>
    <property type="molecule type" value="Genomic_DNA"/>
</dbReference>
<dbReference type="InterPro" id="IPR025714">
    <property type="entry name" value="Methyltranfer_dom"/>
</dbReference>
<comment type="catalytic activity">
    <reaction evidence="8">
        <text>arsenic triglutathione + 3 [thioredoxin]-dithiol + 3 S-adenosyl-L-methionine = trimethylarsine + 3 [thioredoxin]-disulfide + 3 glutathione + 3 S-adenosyl-L-homocysteine + 3 H(+)</text>
        <dbReference type="Rhea" id="RHEA:69432"/>
        <dbReference type="Rhea" id="RHEA-COMP:10698"/>
        <dbReference type="Rhea" id="RHEA-COMP:10700"/>
        <dbReference type="ChEBI" id="CHEBI:15378"/>
        <dbReference type="ChEBI" id="CHEBI:27130"/>
        <dbReference type="ChEBI" id="CHEBI:29950"/>
        <dbReference type="ChEBI" id="CHEBI:50058"/>
        <dbReference type="ChEBI" id="CHEBI:57856"/>
        <dbReference type="ChEBI" id="CHEBI:57925"/>
        <dbReference type="ChEBI" id="CHEBI:59789"/>
        <dbReference type="ChEBI" id="CHEBI:183640"/>
        <dbReference type="EC" id="2.1.1.137"/>
    </reaction>
</comment>